<feature type="domain" description="Major facilitator superfamily (MFS) profile" evidence="8">
    <location>
        <begin position="22"/>
        <end position="408"/>
    </location>
</feature>
<evidence type="ECO:0000313" key="9">
    <source>
        <dbReference type="EMBL" id="KUJ45377.1"/>
    </source>
</evidence>
<feature type="transmembrane region" description="Helical" evidence="7">
    <location>
        <begin position="354"/>
        <end position="378"/>
    </location>
</feature>
<evidence type="ECO:0000256" key="6">
    <source>
        <dbReference type="SAM" id="MobiDB-lite"/>
    </source>
</evidence>
<evidence type="ECO:0000256" key="5">
    <source>
        <dbReference type="ARBA" id="ARBA00023136"/>
    </source>
</evidence>
<feature type="transmembrane region" description="Helical" evidence="7">
    <location>
        <begin position="232"/>
        <end position="255"/>
    </location>
</feature>
<dbReference type="PROSITE" id="PS50850">
    <property type="entry name" value="MFS"/>
    <property type="match status" value="1"/>
</dbReference>
<proteinExistence type="predicted"/>
<feature type="transmembrane region" description="Helical" evidence="7">
    <location>
        <begin position="320"/>
        <end position="342"/>
    </location>
</feature>
<feature type="transmembrane region" description="Helical" evidence="7">
    <location>
        <begin position="261"/>
        <end position="287"/>
    </location>
</feature>
<dbReference type="GO" id="GO:0005886">
    <property type="term" value="C:plasma membrane"/>
    <property type="evidence" value="ECO:0007669"/>
    <property type="project" value="UniProtKB-SubCell"/>
</dbReference>
<dbReference type="GO" id="GO:0022857">
    <property type="term" value="F:transmembrane transporter activity"/>
    <property type="evidence" value="ECO:0007669"/>
    <property type="project" value="InterPro"/>
</dbReference>
<dbReference type="InterPro" id="IPR011701">
    <property type="entry name" value="MFS"/>
</dbReference>
<keyword evidence="10" id="KW-1185">Reference proteome</keyword>
<dbReference type="InterPro" id="IPR036259">
    <property type="entry name" value="MFS_trans_sf"/>
</dbReference>
<accession>A0A9X0I269</accession>
<feature type="compositionally biased region" description="Low complexity" evidence="6">
    <location>
        <begin position="428"/>
        <end position="437"/>
    </location>
</feature>
<evidence type="ECO:0000256" key="7">
    <source>
        <dbReference type="SAM" id="Phobius"/>
    </source>
</evidence>
<feature type="transmembrane region" description="Helical" evidence="7">
    <location>
        <begin position="155"/>
        <end position="174"/>
    </location>
</feature>
<comment type="subcellular location">
    <subcellularLocation>
        <location evidence="1">Cell membrane</location>
        <topology evidence="1">Multi-pass membrane protein</topology>
    </subcellularLocation>
</comment>
<feature type="transmembrane region" description="Helical" evidence="7">
    <location>
        <begin position="180"/>
        <end position="198"/>
    </location>
</feature>
<protein>
    <submittedName>
        <fullName evidence="9">MFS transporter</fullName>
    </submittedName>
</protein>
<feature type="region of interest" description="Disordered" evidence="6">
    <location>
        <begin position="407"/>
        <end position="471"/>
    </location>
</feature>
<keyword evidence="3 7" id="KW-0812">Transmembrane</keyword>
<dbReference type="RefSeq" id="WP_013734746.1">
    <property type="nucleotide sequence ID" value="NZ_LMWI01000002.1"/>
</dbReference>
<name>A0A9X0I269_9ACTN</name>
<dbReference type="PANTHER" id="PTHR23513:SF6">
    <property type="entry name" value="MAJOR FACILITATOR SUPERFAMILY ASSOCIATED DOMAIN-CONTAINING PROTEIN"/>
    <property type="match status" value="1"/>
</dbReference>
<dbReference type="OMA" id="LWEAMAV"/>
<keyword evidence="4 7" id="KW-1133">Transmembrane helix</keyword>
<feature type="transmembrane region" description="Helical" evidence="7">
    <location>
        <begin position="38"/>
        <end position="66"/>
    </location>
</feature>
<evidence type="ECO:0000256" key="4">
    <source>
        <dbReference type="ARBA" id="ARBA00022989"/>
    </source>
</evidence>
<dbReference type="SUPFAM" id="SSF103473">
    <property type="entry name" value="MFS general substrate transporter"/>
    <property type="match status" value="1"/>
</dbReference>
<feature type="transmembrane region" description="Helical" evidence="7">
    <location>
        <begin position="294"/>
        <end position="314"/>
    </location>
</feature>
<dbReference type="Proteomes" id="UP000053246">
    <property type="component" value="Unassembled WGS sequence"/>
</dbReference>
<evidence type="ECO:0000256" key="2">
    <source>
        <dbReference type="ARBA" id="ARBA00022475"/>
    </source>
</evidence>
<dbReference type="EMBL" id="LMWI01000002">
    <property type="protein sequence ID" value="KUJ45377.1"/>
    <property type="molecule type" value="Genomic_DNA"/>
</dbReference>
<feature type="transmembrane region" description="Helical" evidence="7">
    <location>
        <begin position="384"/>
        <end position="404"/>
    </location>
</feature>
<evidence type="ECO:0000256" key="3">
    <source>
        <dbReference type="ARBA" id="ARBA00022692"/>
    </source>
</evidence>
<reference evidence="9 10" key="1">
    <citation type="submission" date="2015-10" db="EMBL/GenBank/DDBJ databases">
        <authorList>
            <person name="Ju K.-S."/>
            <person name="Doroghazi J.R."/>
            <person name="Metcalf W.W."/>
        </authorList>
    </citation>
    <scope>NUCLEOTIDE SEQUENCE [LARGE SCALE GENOMIC DNA]</scope>
    <source>
        <strain evidence="9 10">NRRL B-24793</strain>
    </source>
</reference>
<feature type="transmembrane region" description="Helical" evidence="7">
    <location>
        <begin position="113"/>
        <end position="134"/>
    </location>
</feature>
<dbReference type="AlphaFoldDB" id="A0A9X0I269"/>
<dbReference type="CDD" id="cd06173">
    <property type="entry name" value="MFS_MefA_like"/>
    <property type="match status" value="1"/>
</dbReference>
<comment type="caution">
    <text evidence="9">The sequence shown here is derived from an EMBL/GenBank/DDBJ whole genome shotgun (WGS) entry which is preliminary data.</text>
</comment>
<keyword evidence="5 7" id="KW-0472">Membrane</keyword>
<evidence type="ECO:0000313" key="10">
    <source>
        <dbReference type="Proteomes" id="UP000053246"/>
    </source>
</evidence>
<dbReference type="Gene3D" id="1.20.1250.20">
    <property type="entry name" value="MFS general substrate transporter like domains"/>
    <property type="match status" value="1"/>
</dbReference>
<evidence type="ECO:0000259" key="8">
    <source>
        <dbReference type="PROSITE" id="PS50850"/>
    </source>
</evidence>
<evidence type="ECO:0000256" key="1">
    <source>
        <dbReference type="ARBA" id="ARBA00004651"/>
    </source>
</evidence>
<dbReference type="PANTHER" id="PTHR23513">
    <property type="entry name" value="INTEGRAL MEMBRANE EFFLUX PROTEIN-RELATED"/>
    <property type="match status" value="1"/>
</dbReference>
<feature type="transmembrane region" description="Helical" evidence="7">
    <location>
        <begin position="87"/>
        <end position="107"/>
    </location>
</feature>
<dbReference type="InterPro" id="IPR020846">
    <property type="entry name" value="MFS_dom"/>
</dbReference>
<organism evidence="9 10">
    <name type="scientific">Micromonospora maris</name>
    <dbReference type="NCBI Taxonomy" id="1003110"/>
    <lineage>
        <taxon>Bacteria</taxon>
        <taxon>Bacillati</taxon>
        <taxon>Actinomycetota</taxon>
        <taxon>Actinomycetes</taxon>
        <taxon>Micromonosporales</taxon>
        <taxon>Micromonosporaceae</taxon>
        <taxon>Micromonospora</taxon>
    </lineage>
</organism>
<dbReference type="Pfam" id="PF07690">
    <property type="entry name" value="MFS_1"/>
    <property type="match status" value="1"/>
</dbReference>
<gene>
    <name evidence="9" type="ORF">ADL17_20090</name>
</gene>
<keyword evidence="2" id="KW-1003">Cell membrane</keyword>
<sequence length="471" mass="48049">MTSTELPKTAPDGVQAAVQWRKVITLTASQGLSLTADYVLLVALAWTAVQLGGVGAITTLMLAGTVPRALTLVFSGPIADSLGARFVLLRTTSARAVLLAAGAVVVFTTPWFWPLVVVAAIEGVLLGIGSPAAGTLMPRLAQGEQLARANSLSSLVTRLAPIIGTPIGAWLIATGELWEAMAVVAATCGVSFAAMWVVTRGMAGGDRTPGENMLRRSGDGIRLLRTYGRLRWLFICAFLLDMAFGWPIEVALPLIVDGRGWGVGSVAVVVVAFSCGAIAAGVTGALLAHRIPLMVRLVVTGVGIGLGILAMAAMNSVFTLAAVGALVGLMAGLNGPAIVTVYQQASPRARMGTAMSMLTLAGIGTVPVSIVVFGALSAVIGVTATWFVCGFVALAAPVAALRALRQPPPGPESLGGTDTAAPSPEPEPATAEAQPTPDSQPTPEAQPVPVAFEGSDRDPADQVLVAASRTA</sequence>